<dbReference type="PANTHER" id="PTHR22617">
    <property type="entry name" value="CHEMOTAXIS SENSOR HISTIDINE KINASE-RELATED"/>
    <property type="match status" value="1"/>
</dbReference>
<dbReference type="PROSITE" id="PS50851">
    <property type="entry name" value="CHEW"/>
    <property type="match status" value="1"/>
</dbReference>
<dbReference type="SUPFAM" id="SSF50341">
    <property type="entry name" value="CheW-like"/>
    <property type="match status" value="1"/>
</dbReference>
<feature type="domain" description="CheW-like" evidence="1">
    <location>
        <begin position="4"/>
        <end position="148"/>
    </location>
</feature>
<dbReference type="RefSeq" id="WP_037547479.1">
    <property type="nucleotide sequence ID" value="NZ_JNUP01000063.1"/>
</dbReference>
<sequence length="164" mass="18295">MNDQSQYLTFTLDGDEYAVEVTQVREVLEMTELTKIPRMPGWMKGVINIRGSVVPVVDLRTRFGMPEIQLTMDSRIVVMDIQAGEDQLVLGCLADSVQEVITLPGEQIDPPPRMGTRLDSDFITGVGKRDDQFIILLNMSRVFTQDDYLELGQTKAGSQTVPAS</sequence>
<dbReference type="OrthoDB" id="9794382at2"/>
<dbReference type="GO" id="GO:0007165">
    <property type="term" value="P:signal transduction"/>
    <property type="evidence" value="ECO:0007669"/>
    <property type="project" value="InterPro"/>
</dbReference>
<proteinExistence type="predicted"/>
<comment type="caution">
    <text evidence="2">The sequence shown here is derived from an EMBL/GenBank/DDBJ whole genome shotgun (WGS) entry which is preliminary data.</text>
</comment>
<dbReference type="CDD" id="cd00732">
    <property type="entry name" value="CheW"/>
    <property type="match status" value="1"/>
</dbReference>
<reference evidence="2 3" key="1">
    <citation type="submission" date="2014-05" db="EMBL/GenBank/DDBJ databases">
        <title>De novo Genome Sequence of Spirocheata sp.</title>
        <authorList>
            <person name="Shivani Y."/>
            <person name="Subhash Y."/>
            <person name="Tushar L."/>
            <person name="Sasikala C."/>
            <person name="Ramana C.V."/>
        </authorList>
    </citation>
    <scope>NUCLEOTIDE SEQUENCE [LARGE SCALE GENOMIC DNA]</scope>
    <source>
        <strain evidence="2 3">JC230</strain>
    </source>
</reference>
<dbReference type="GO" id="GO:0006935">
    <property type="term" value="P:chemotaxis"/>
    <property type="evidence" value="ECO:0007669"/>
    <property type="project" value="InterPro"/>
</dbReference>
<dbReference type="eggNOG" id="COG0835">
    <property type="taxonomic scope" value="Bacteria"/>
</dbReference>
<dbReference type="EMBL" id="JNUP01000063">
    <property type="protein sequence ID" value="KGE72046.1"/>
    <property type="molecule type" value="Genomic_DNA"/>
</dbReference>
<dbReference type="Gene3D" id="2.30.30.40">
    <property type="entry name" value="SH3 Domains"/>
    <property type="match status" value="1"/>
</dbReference>
<protein>
    <submittedName>
        <fullName evidence="2">Chemotaxis protein CheW</fullName>
    </submittedName>
</protein>
<organism evidence="2 3">
    <name type="scientific">Spirochaeta lutea</name>
    <dbReference type="NCBI Taxonomy" id="1480694"/>
    <lineage>
        <taxon>Bacteria</taxon>
        <taxon>Pseudomonadati</taxon>
        <taxon>Spirochaetota</taxon>
        <taxon>Spirochaetia</taxon>
        <taxon>Spirochaetales</taxon>
        <taxon>Spirochaetaceae</taxon>
        <taxon>Spirochaeta</taxon>
    </lineage>
</organism>
<dbReference type="AlphaFoldDB" id="A0A098QWT9"/>
<dbReference type="InterPro" id="IPR039315">
    <property type="entry name" value="CheW"/>
</dbReference>
<dbReference type="Pfam" id="PF01584">
    <property type="entry name" value="CheW"/>
    <property type="match status" value="1"/>
</dbReference>
<evidence type="ECO:0000313" key="3">
    <source>
        <dbReference type="Proteomes" id="UP000029692"/>
    </source>
</evidence>
<dbReference type="Gene3D" id="2.40.50.180">
    <property type="entry name" value="CheA-289, Domain 4"/>
    <property type="match status" value="1"/>
</dbReference>
<name>A0A098QWT9_9SPIO</name>
<dbReference type="GO" id="GO:0005829">
    <property type="term" value="C:cytosol"/>
    <property type="evidence" value="ECO:0007669"/>
    <property type="project" value="TreeGrafter"/>
</dbReference>
<dbReference type="InterPro" id="IPR002545">
    <property type="entry name" value="CheW-lke_dom"/>
</dbReference>
<dbReference type="PANTHER" id="PTHR22617:SF41">
    <property type="entry name" value="CHEMOTAXIS SIGNAL TRANSDUCTION SYSTEM ADAPTOR PROTEIN CHEW"/>
    <property type="match status" value="1"/>
</dbReference>
<evidence type="ECO:0000313" key="2">
    <source>
        <dbReference type="EMBL" id="KGE72046.1"/>
    </source>
</evidence>
<keyword evidence="3" id="KW-1185">Reference proteome</keyword>
<evidence type="ECO:0000259" key="1">
    <source>
        <dbReference type="PROSITE" id="PS50851"/>
    </source>
</evidence>
<accession>A0A098QWT9</accession>
<gene>
    <name evidence="2" type="ORF">DC28_08020</name>
</gene>
<dbReference type="Proteomes" id="UP000029692">
    <property type="component" value="Unassembled WGS sequence"/>
</dbReference>
<dbReference type="SMART" id="SM00260">
    <property type="entry name" value="CheW"/>
    <property type="match status" value="1"/>
</dbReference>
<dbReference type="InterPro" id="IPR036061">
    <property type="entry name" value="CheW-like_dom_sf"/>
</dbReference>
<dbReference type="STRING" id="1480694.DC28_08020"/>